<reference evidence="2 3" key="1">
    <citation type="submission" date="2022-01" db="EMBL/GenBank/DDBJ databases">
        <authorList>
            <person name="Xiong W."/>
            <person name="Schranz E."/>
        </authorList>
    </citation>
    <scope>NUCLEOTIDE SEQUENCE [LARGE SCALE GENOMIC DNA]</scope>
</reference>
<dbReference type="SUPFAM" id="SSF56219">
    <property type="entry name" value="DNase I-like"/>
    <property type="match status" value="1"/>
</dbReference>
<name>A0AAU9LTH1_9ASTR</name>
<dbReference type="PANTHER" id="PTHR31286:SF99">
    <property type="entry name" value="DUF4283 DOMAIN-CONTAINING PROTEIN"/>
    <property type="match status" value="1"/>
</dbReference>
<dbReference type="AlphaFoldDB" id="A0AAU9LTH1"/>
<feature type="compositionally biased region" description="Gly residues" evidence="1">
    <location>
        <begin position="189"/>
        <end position="198"/>
    </location>
</feature>
<protein>
    <recommendedName>
        <fullName evidence="4">DUF4283 domain-containing protein</fullName>
    </recommendedName>
</protein>
<evidence type="ECO:0008006" key="4">
    <source>
        <dbReference type="Google" id="ProtNLM"/>
    </source>
</evidence>
<dbReference type="EMBL" id="CAKMRJ010000001">
    <property type="protein sequence ID" value="CAH1412935.1"/>
    <property type="molecule type" value="Genomic_DNA"/>
</dbReference>
<accession>A0AAU9LTH1</accession>
<evidence type="ECO:0000313" key="3">
    <source>
        <dbReference type="Proteomes" id="UP001157418"/>
    </source>
</evidence>
<comment type="caution">
    <text evidence="2">The sequence shown here is derived from an EMBL/GenBank/DDBJ whole genome shotgun (WGS) entry which is preliminary data.</text>
</comment>
<feature type="region of interest" description="Disordered" evidence="1">
    <location>
        <begin position="150"/>
        <end position="204"/>
    </location>
</feature>
<dbReference type="InterPro" id="IPR040256">
    <property type="entry name" value="At4g02000-like"/>
</dbReference>
<feature type="compositionally biased region" description="Low complexity" evidence="1">
    <location>
        <begin position="170"/>
        <end position="188"/>
    </location>
</feature>
<dbReference type="PANTHER" id="PTHR31286">
    <property type="entry name" value="GLYCINE-RICH CELL WALL STRUCTURAL PROTEIN 1.8-LIKE"/>
    <property type="match status" value="1"/>
</dbReference>
<sequence length="600" mass="67824">MLSILEGSLWLMFNNMPLFLQRWTPGLTLTKNSHDKIPVWIKIYDLPLEVWSGDKLCIIASKLGVPLAFDSFTEEMCLEHKGRNAYARILVEMAADKEWKRKIEVSTWDFVSNFVVTQSFDVEYARIPSRCNHCKVYGFTEVVNKKVKGNKDGEGTSKTMEGPANLYNQRNSGKNGNFNRGNSFRGNNGNRGGNGRGQNGNWNNRGVSHWNLEKNRRYEKYATGQTLTSNQGNKGNKVQGDTKEDDIIKVGVSKNLENKDVTGDGCSNKNSFEILGMIGEEVMDGMEEDAKGDKVVVQQEGDCIAFSSDVVGETNNKMDPYKIFGKGEIVNESNKMKNSKSVQGNSNSKGVWNVRGLNKAIKQKEVIDVIRSNNLGICVVVESHVKVLNLKNMCVKTFGQWDWVSNNSNCEAGTRIIIGWNPRLFNVMVISQSRQVIHCYVRFYDSNYSMYLSFIYAASTYVERRLLWDNLKKHSLVVKKEAWGILGDFNVALKPSEYSEGCSKMPKGVDEFNDCINSIEVEDLNCTGFQFTWNKSPTGNKGLLKKLDRVMVNLKFVSDHPLAHAVFKPYRVSDHCPAVLNVHAGKLRWKPSFRFSNFIT</sequence>
<keyword evidence="3" id="KW-1185">Reference proteome</keyword>
<evidence type="ECO:0000256" key="1">
    <source>
        <dbReference type="SAM" id="MobiDB-lite"/>
    </source>
</evidence>
<gene>
    <name evidence="2" type="ORF">LVIROSA_LOCUS921</name>
</gene>
<dbReference type="Gene3D" id="3.60.10.10">
    <property type="entry name" value="Endonuclease/exonuclease/phosphatase"/>
    <property type="match status" value="1"/>
</dbReference>
<proteinExistence type="predicted"/>
<evidence type="ECO:0000313" key="2">
    <source>
        <dbReference type="EMBL" id="CAH1412935.1"/>
    </source>
</evidence>
<dbReference type="InterPro" id="IPR036691">
    <property type="entry name" value="Endo/exonu/phosph_ase_sf"/>
</dbReference>
<organism evidence="2 3">
    <name type="scientific">Lactuca virosa</name>
    <dbReference type="NCBI Taxonomy" id="75947"/>
    <lineage>
        <taxon>Eukaryota</taxon>
        <taxon>Viridiplantae</taxon>
        <taxon>Streptophyta</taxon>
        <taxon>Embryophyta</taxon>
        <taxon>Tracheophyta</taxon>
        <taxon>Spermatophyta</taxon>
        <taxon>Magnoliopsida</taxon>
        <taxon>eudicotyledons</taxon>
        <taxon>Gunneridae</taxon>
        <taxon>Pentapetalae</taxon>
        <taxon>asterids</taxon>
        <taxon>campanulids</taxon>
        <taxon>Asterales</taxon>
        <taxon>Asteraceae</taxon>
        <taxon>Cichorioideae</taxon>
        <taxon>Cichorieae</taxon>
        <taxon>Lactucinae</taxon>
        <taxon>Lactuca</taxon>
    </lineage>
</organism>
<dbReference type="Proteomes" id="UP001157418">
    <property type="component" value="Unassembled WGS sequence"/>
</dbReference>